<dbReference type="GO" id="GO:0005829">
    <property type="term" value="C:cytosol"/>
    <property type="evidence" value="ECO:0007669"/>
    <property type="project" value="EnsemblFungi"/>
</dbReference>
<dbReference type="RefSeq" id="XP_001642696.1">
    <property type="nucleotide sequence ID" value="XM_001642646.1"/>
</dbReference>
<dbReference type="GO" id="GO:0003824">
    <property type="term" value="F:catalytic activity"/>
    <property type="evidence" value="ECO:0007669"/>
    <property type="project" value="EnsemblFungi"/>
</dbReference>
<dbReference type="PhylomeDB" id="A7TSC6"/>
<proteinExistence type="predicted"/>
<dbReference type="STRING" id="436907.A7TSC6"/>
<name>A7TSC6_VANPO</name>
<dbReference type="AlphaFoldDB" id="A7TSC6"/>
<dbReference type="Pfam" id="PF05141">
    <property type="entry name" value="DIT1_PvcA"/>
    <property type="match status" value="1"/>
</dbReference>
<feature type="compositionally biased region" description="Low complexity" evidence="1">
    <location>
        <begin position="495"/>
        <end position="513"/>
    </location>
</feature>
<dbReference type="OrthoDB" id="429813at2759"/>
<dbReference type="GeneID" id="5542863"/>
<evidence type="ECO:0000313" key="2">
    <source>
        <dbReference type="EMBL" id="EDO14838.1"/>
    </source>
</evidence>
<accession>A7TSC6</accession>
<dbReference type="Proteomes" id="UP000000267">
    <property type="component" value="Unassembled WGS sequence"/>
</dbReference>
<evidence type="ECO:0008006" key="4">
    <source>
        <dbReference type="Google" id="ProtNLM"/>
    </source>
</evidence>
<organism evidence="3">
    <name type="scientific">Vanderwaltozyma polyspora (strain ATCC 22028 / DSM 70294 / BCRC 21397 / CBS 2163 / NBRC 10782 / NRRL Y-8283 / UCD 57-17)</name>
    <name type="common">Kluyveromyces polysporus</name>
    <dbReference type="NCBI Taxonomy" id="436907"/>
    <lineage>
        <taxon>Eukaryota</taxon>
        <taxon>Fungi</taxon>
        <taxon>Dikarya</taxon>
        <taxon>Ascomycota</taxon>
        <taxon>Saccharomycotina</taxon>
        <taxon>Saccharomycetes</taxon>
        <taxon>Saccharomycetales</taxon>
        <taxon>Saccharomycetaceae</taxon>
        <taxon>Vanderwaltozyma</taxon>
    </lineage>
</organism>
<dbReference type="OMA" id="TGSKICP"/>
<dbReference type="KEGG" id="vpo:Kpol_364p10"/>
<evidence type="ECO:0000256" key="1">
    <source>
        <dbReference type="SAM" id="MobiDB-lite"/>
    </source>
</evidence>
<protein>
    <recommendedName>
        <fullName evidence="4">Spore wall maturation protein DIT1</fullName>
    </recommendedName>
</protein>
<sequence length="567" mass="64811">MTITKQPTYGSDSLPVLSGNPSEIPDNFIPHKRNDLSTFSKVLGLYSRDPETYELFSCEEKQDCQFVKNWEKMKSLLKSTNSEPNNLIGKVSEYVIDAGDADVFTNNMGLKIKVSEYKCNDETQIRGAITTMENENAFNDWFIYHVLDQARLKNNDKPINNDPKMNKHILFTEFFEKEMKNTIANDQWEFGGSDYFISRVRYFTDRNITIEAVLPAFPCKSSNVDKVGGNVPDKGEELALRRLMKFAKDVRSFYEPGMKIWIVSDGHVFSDCIGVDDDIVNSYTYKLRKLYENIAEKDLDLIGFCGLNDLFFKGETASLFNPSWVQDVIVDHYTGSKICPISDLARQVLMKGCDTDDGRLKKHINIDGHPRLNLYRGFSKFMSEDLSLLPFFEKSSRKKFKKNVSKIAFNMIKRNDAYSNLVELVFPHHLRLSIHAHTNQGPKFGIKVISQDQCKIVSSLEDEVEPTFEDLLHIPTPWHNCVVKYENYSSSKEVSPVTSESSASNNSESSATSEENEYNEKEANSVYFLTKSKIVKDAIAKGIYEGNWKETSVETGEGGHYVIYKRY</sequence>
<dbReference type="EMBL" id="DS480505">
    <property type="protein sequence ID" value="EDO14838.1"/>
    <property type="molecule type" value="Genomic_DNA"/>
</dbReference>
<dbReference type="PANTHER" id="PTHR37285:SF5">
    <property type="entry name" value="SPORE WALL MATURATION PROTEIN DIT1"/>
    <property type="match status" value="1"/>
</dbReference>
<dbReference type="HOGENOM" id="CLU_025510_0_1_1"/>
<keyword evidence="3" id="KW-1185">Reference proteome</keyword>
<dbReference type="GO" id="GO:0030476">
    <property type="term" value="P:ascospore wall assembly"/>
    <property type="evidence" value="ECO:0007669"/>
    <property type="project" value="EnsemblFungi"/>
</dbReference>
<gene>
    <name evidence="2" type="ORF">Kpol_364p10</name>
</gene>
<dbReference type="FunCoup" id="A7TSC6">
    <property type="interactions" value="276"/>
</dbReference>
<dbReference type="GO" id="GO:0042764">
    <property type="term" value="C:ascospore-type prospore"/>
    <property type="evidence" value="ECO:0007669"/>
    <property type="project" value="EnsemblFungi"/>
</dbReference>
<dbReference type="InParanoid" id="A7TSC6"/>
<evidence type="ECO:0000313" key="3">
    <source>
        <dbReference type="Proteomes" id="UP000000267"/>
    </source>
</evidence>
<feature type="region of interest" description="Disordered" evidence="1">
    <location>
        <begin position="495"/>
        <end position="518"/>
    </location>
</feature>
<reference evidence="2 3" key="1">
    <citation type="journal article" date="2007" name="Proc. Natl. Acad. Sci. U.S.A.">
        <title>Independent sorting-out of thousands of duplicated gene pairs in two yeast species descended from a whole-genome duplication.</title>
        <authorList>
            <person name="Scannell D.R."/>
            <person name="Frank A.C."/>
            <person name="Conant G.C."/>
            <person name="Byrne K.P."/>
            <person name="Woolfit M."/>
            <person name="Wolfe K.H."/>
        </authorList>
    </citation>
    <scope>NUCLEOTIDE SEQUENCE [LARGE SCALE GENOMIC DNA]</scope>
    <source>
        <strain evidence="3">ATCC 22028 / DSM 70294 / BCRC 21397 / CBS 2163 / NBRC 10782 / NRRL Y-8283 / UCD 57-17</strain>
    </source>
</reference>
<dbReference type="eggNOG" id="ENOG502QRI9">
    <property type="taxonomic scope" value="Eukaryota"/>
</dbReference>
<dbReference type="PANTHER" id="PTHR37285">
    <property type="entry name" value="SPORE WALL MATURATION PROTEIN DIT1"/>
    <property type="match status" value="1"/>
</dbReference>
<dbReference type="InterPro" id="IPR007817">
    <property type="entry name" value="Isocyanide_synthase_DIT1"/>
</dbReference>